<comment type="pathway">
    <text evidence="3">Protein modification; protein ubiquitination.</text>
</comment>
<evidence type="ECO:0000256" key="4">
    <source>
        <dbReference type="ARBA" id="ARBA00012483"/>
    </source>
</evidence>
<organism evidence="18 19">
    <name type="scientific">Carpinus fangiana</name>
    <dbReference type="NCBI Taxonomy" id="176857"/>
    <lineage>
        <taxon>Eukaryota</taxon>
        <taxon>Viridiplantae</taxon>
        <taxon>Streptophyta</taxon>
        <taxon>Embryophyta</taxon>
        <taxon>Tracheophyta</taxon>
        <taxon>Spermatophyta</taxon>
        <taxon>Magnoliopsida</taxon>
        <taxon>eudicotyledons</taxon>
        <taxon>Gunneridae</taxon>
        <taxon>Pentapetalae</taxon>
        <taxon>rosids</taxon>
        <taxon>fabids</taxon>
        <taxon>Fagales</taxon>
        <taxon>Betulaceae</taxon>
        <taxon>Carpinus</taxon>
    </lineage>
</organism>
<dbReference type="GO" id="GO:0008270">
    <property type="term" value="F:zinc ion binding"/>
    <property type="evidence" value="ECO:0007669"/>
    <property type="project" value="UniProtKB-KW"/>
</dbReference>
<evidence type="ECO:0000256" key="5">
    <source>
        <dbReference type="ARBA" id="ARBA00022679"/>
    </source>
</evidence>
<comment type="subcellular location">
    <subcellularLocation>
        <location evidence="2">Membrane</location>
        <topology evidence="2">Single-pass membrane protein</topology>
    </subcellularLocation>
</comment>
<dbReference type="InterPro" id="IPR053238">
    <property type="entry name" value="RING-H2_zinc_finger"/>
</dbReference>
<evidence type="ECO:0000256" key="8">
    <source>
        <dbReference type="ARBA" id="ARBA00022771"/>
    </source>
</evidence>
<evidence type="ECO:0000256" key="12">
    <source>
        <dbReference type="ARBA" id="ARBA00023136"/>
    </source>
</evidence>
<keyword evidence="11 16" id="KW-1133">Transmembrane helix</keyword>
<dbReference type="FunFam" id="3.30.40.10:FF:000187">
    <property type="entry name" value="E3 ubiquitin-protein ligase ATL6"/>
    <property type="match status" value="1"/>
</dbReference>
<evidence type="ECO:0000256" key="9">
    <source>
        <dbReference type="ARBA" id="ARBA00022786"/>
    </source>
</evidence>
<keyword evidence="10" id="KW-0862">Zinc</keyword>
<dbReference type="SUPFAM" id="SSF57850">
    <property type="entry name" value="RING/U-box"/>
    <property type="match status" value="1"/>
</dbReference>
<dbReference type="SMART" id="SM00184">
    <property type="entry name" value="RING"/>
    <property type="match status" value="1"/>
</dbReference>
<evidence type="ECO:0000313" key="18">
    <source>
        <dbReference type="EMBL" id="KAE7999998.1"/>
    </source>
</evidence>
<dbReference type="Proteomes" id="UP000327013">
    <property type="component" value="Chromosome 1"/>
</dbReference>
<dbReference type="GO" id="GO:0016020">
    <property type="term" value="C:membrane"/>
    <property type="evidence" value="ECO:0007669"/>
    <property type="project" value="UniProtKB-SubCell"/>
</dbReference>
<evidence type="ECO:0000256" key="15">
    <source>
        <dbReference type="SAM" id="MobiDB-lite"/>
    </source>
</evidence>
<evidence type="ECO:0000313" key="19">
    <source>
        <dbReference type="Proteomes" id="UP000327013"/>
    </source>
</evidence>
<name>A0A5N6QKV9_9ROSI</name>
<accession>A0A5N6QKV9</accession>
<gene>
    <name evidence="18" type="ORF">FH972_004370</name>
</gene>
<proteinExistence type="inferred from homology"/>
<keyword evidence="9" id="KW-0833">Ubl conjugation pathway</keyword>
<evidence type="ECO:0000259" key="17">
    <source>
        <dbReference type="PROSITE" id="PS50089"/>
    </source>
</evidence>
<evidence type="ECO:0000256" key="1">
    <source>
        <dbReference type="ARBA" id="ARBA00000900"/>
    </source>
</evidence>
<reference evidence="18 19" key="1">
    <citation type="submission" date="2019-06" db="EMBL/GenBank/DDBJ databases">
        <title>A chromosomal-level reference genome of Carpinus fangiana (Coryloideae, Betulaceae).</title>
        <authorList>
            <person name="Yang X."/>
            <person name="Wang Z."/>
            <person name="Zhang L."/>
            <person name="Hao G."/>
            <person name="Liu J."/>
            <person name="Yang Y."/>
        </authorList>
    </citation>
    <scope>NUCLEOTIDE SEQUENCE [LARGE SCALE GENOMIC DNA]</scope>
    <source>
        <strain evidence="18">Cfa_2016G</strain>
        <tissue evidence="18">Leaf</tissue>
    </source>
</reference>
<keyword evidence="19" id="KW-1185">Reference proteome</keyword>
<dbReference type="Pfam" id="PF13639">
    <property type="entry name" value="zf-RING_2"/>
    <property type="match status" value="1"/>
</dbReference>
<dbReference type="AlphaFoldDB" id="A0A5N6QKV9"/>
<evidence type="ECO:0000256" key="6">
    <source>
        <dbReference type="ARBA" id="ARBA00022692"/>
    </source>
</evidence>
<comment type="catalytic activity">
    <reaction evidence="1">
        <text>S-ubiquitinyl-[E2 ubiquitin-conjugating enzyme]-L-cysteine + [acceptor protein]-L-lysine = [E2 ubiquitin-conjugating enzyme]-L-cysteine + N(6)-ubiquitinyl-[acceptor protein]-L-lysine.</text>
        <dbReference type="EC" id="2.3.2.27"/>
    </reaction>
</comment>
<keyword evidence="6 16" id="KW-0812">Transmembrane</keyword>
<keyword evidence="12 16" id="KW-0472">Membrane</keyword>
<evidence type="ECO:0000256" key="10">
    <source>
        <dbReference type="ARBA" id="ARBA00022833"/>
    </source>
</evidence>
<feature type="transmembrane region" description="Helical" evidence="16">
    <location>
        <begin position="48"/>
        <end position="70"/>
    </location>
</feature>
<dbReference type="InterPro" id="IPR001841">
    <property type="entry name" value="Znf_RING"/>
</dbReference>
<feature type="region of interest" description="Disordered" evidence="15">
    <location>
        <begin position="227"/>
        <end position="251"/>
    </location>
</feature>
<keyword evidence="8 14" id="KW-0863">Zinc-finger</keyword>
<evidence type="ECO:0000256" key="16">
    <source>
        <dbReference type="SAM" id="Phobius"/>
    </source>
</evidence>
<dbReference type="PROSITE" id="PS50089">
    <property type="entry name" value="ZF_RING_2"/>
    <property type="match status" value="1"/>
</dbReference>
<keyword evidence="7" id="KW-0479">Metal-binding</keyword>
<keyword evidence="5" id="KW-0808">Transferase</keyword>
<dbReference type="Gene3D" id="3.30.40.10">
    <property type="entry name" value="Zinc/RING finger domain, C3HC4 (zinc finger)"/>
    <property type="match status" value="1"/>
</dbReference>
<dbReference type="InterPro" id="IPR013083">
    <property type="entry name" value="Znf_RING/FYVE/PHD"/>
</dbReference>
<sequence>MRVKIEDLHRIIWAHALLIAQASLLANAETSTESPESSFDFDWKIKPSMTIVTVALVCFFAFLAFFSIYLRKCARSRVAAAAADASLPNASSSVPDRPRRRGLDRSVIETFPVITYSVVKGLKIGKGELECAVCLSEFEGHETLRLLPTCNHVFHSDCIDTWLTSRVTCPVCRAKVVPAAAVNEIAANSSQSTESSNEPTQQNSGSRLGEEQNHVVVDIEEAQGGEIVNRPPITGPSGKLRRSYSTGHSQVENTERYTLRLPEEVRKQVLEGEKLERSMSYGVVLATVASSRKGYTSGDVDGDKIVR</sequence>
<dbReference type="CDD" id="cd16461">
    <property type="entry name" value="RING-H2_EL5-like"/>
    <property type="match status" value="1"/>
</dbReference>
<dbReference type="GO" id="GO:0061630">
    <property type="term" value="F:ubiquitin protein ligase activity"/>
    <property type="evidence" value="ECO:0007669"/>
    <property type="project" value="UniProtKB-EC"/>
</dbReference>
<comment type="similarity">
    <text evidence="13">Belongs to the RING-type zinc finger family. ATL subfamily.</text>
</comment>
<evidence type="ECO:0000256" key="2">
    <source>
        <dbReference type="ARBA" id="ARBA00004167"/>
    </source>
</evidence>
<evidence type="ECO:0000256" key="7">
    <source>
        <dbReference type="ARBA" id="ARBA00022723"/>
    </source>
</evidence>
<evidence type="ECO:0000256" key="3">
    <source>
        <dbReference type="ARBA" id="ARBA00004906"/>
    </source>
</evidence>
<dbReference type="OrthoDB" id="8062037at2759"/>
<dbReference type="EC" id="2.3.2.27" evidence="4"/>
<dbReference type="PANTHER" id="PTHR14155:SF263">
    <property type="entry name" value="E3 UBIQUITIN-PROTEIN LIGASE ATL6"/>
    <property type="match status" value="1"/>
</dbReference>
<evidence type="ECO:0000256" key="11">
    <source>
        <dbReference type="ARBA" id="ARBA00022989"/>
    </source>
</evidence>
<feature type="region of interest" description="Disordered" evidence="15">
    <location>
        <begin position="187"/>
        <end position="210"/>
    </location>
</feature>
<feature type="compositionally biased region" description="Polar residues" evidence="15">
    <location>
        <begin position="187"/>
        <end position="206"/>
    </location>
</feature>
<feature type="domain" description="RING-type" evidence="17">
    <location>
        <begin position="131"/>
        <end position="173"/>
    </location>
</feature>
<dbReference type="PANTHER" id="PTHR14155">
    <property type="entry name" value="RING FINGER DOMAIN-CONTAINING"/>
    <property type="match status" value="1"/>
</dbReference>
<feature type="transmembrane region" description="Helical" evidence="16">
    <location>
        <begin position="12"/>
        <end position="28"/>
    </location>
</feature>
<evidence type="ECO:0000256" key="13">
    <source>
        <dbReference type="ARBA" id="ARBA00024209"/>
    </source>
</evidence>
<dbReference type="EMBL" id="CM017321">
    <property type="protein sequence ID" value="KAE7999998.1"/>
    <property type="molecule type" value="Genomic_DNA"/>
</dbReference>
<protein>
    <recommendedName>
        <fullName evidence="4">RING-type E3 ubiquitin transferase</fullName>
        <ecNumber evidence="4">2.3.2.27</ecNumber>
    </recommendedName>
</protein>
<evidence type="ECO:0000256" key="14">
    <source>
        <dbReference type="PROSITE-ProRule" id="PRU00175"/>
    </source>
</evidence>